<accession>A0A6N6JX88</accession>
<proteinExistence type="predicted"/>
<protein>
    <submittedName>
        <fullName evidence="1">Transcriptional regulator</fullName>
    </submittedName>
</protein>
<dbReference type="Pfam" id="PF14549">
    <property type="entry name" value="P22_Cro"/>
    <property type="match status" value="1"/>
</dbReference>
<dbReference type="Gene3D" id="1.10.260.40">
    <property type="entry name" value="lambda repressor-like DNA-binding domains"/>
    <property type="match status" value="1"/>
</dbReference>
<dbReference type="GO" id="GO:0003677">
    <property type="term" value="F:DNA binding"/>
    <property type="evidence" value="ECO:0007669"/>
    <property type="project" value="InterPro"/>
</dbReference>
<name>A0A6N6JX88_9ENTR</name>
<comment type="caution">
    <text evidence="1">The sequence shown here is derived from an EMBL/GenBank/DDBJ whole genome shotgun (WGS) entry which is preliminary data.</text>
</comment>
<dbReference type="InterPro" id="IPR010982">
    <property type="entry name" value="Lambda_DNA-bd_dom_sf"/>
</dbReference>
<dbReference type="SUPFAM" id="SSF47413">
    <property type="entry name" value="lambda repressor-like DNA-binding domains"/>
    <property type="match status" value="1"/>
</dbReference>
<sequence length="79" mass="8813">MLKSAAIKHFGTRSRIAAIAGIDPSAVSQWKELVPERCAQRLADASNGALIYDKDVYDRYRQAKRLGKQNTCTTKKESD</sequence>
<evidence type="ECO:0000313" key="2">
    <source>
        <dbReference type="Proteomes" id="UP000468420"/>
    </source>
</evidence>
<organism evidence="1 2">
    <name type="scientific">Citrobacter pasteurii</name>
    <dbReference type="NCBI Taxonomy" id="1563222"/>
    <lineage>
        <taxon>Bacteria</taxon>
        <taxon>Pseudomonadati</taxon>
        <taxon>Pseudomonadota</taxon>
        <taxon>Gammaproteobacteria</taxon>
        <taxon>Enterobacterales</taxon>
        <taxon>Enterobacteriaceae</taxon>
        <taxon>Citrobacter</taxon>
    </lineage>
</organism>
<evidence type="ECO:0000313" key="1">
    <source>
        <dbReference type="EMBL" id="KAA1272875.1"/>
    </source>
</evidence>
<gene>
    <name evidence="1" type="ORF">DXF85_23865</name>
</gene>
<dbReference type="RefSeq" id="WP_137346198.1">
    <property type="nucleotide sequence ID" value="NZ_JBEUGM010000009.1"/>
</dbReference>
<reference evidence="1 2" key="1">
    <citation type="submission" date="2018-08" db="EMBL/GenBank/DDBJ databases">
        <title>Complete genomic analysis of a Citrobacter pasteurii isolated from cockles (Cerastoderma edule) containing a new chromosomic qnrB allele.</title>
        <authorList>
            <person name="Rodrigues A."/>
            <person name="Baptista T."/>
            <person name="Quesada A."/>
            <person name="Campos M.J."/>
        </authorList>
    </citation>
    <scope>NUCLEOTIDE SEQUENCE [LARGE SCALE GENOMIC DNA]</scope>
    <source>
        <strain evidence="1 2">BA18</strain>
    </source>
</reference>
<dbReference type="Proteomes" id="UP000468420">
    <property type="component" value="Unassembled WGS sequence"/>
</dbReference>
<dbReference type="AlphaFoldDB" id="A0A6N6JX88"/>
<dbReference type="EMBL" id="QRDC01000034">
    <property type="protein sequence ID" value="KAA1272875.1"/>
    <property type="molecule type" value="Genomic_DNA"/>
</dbReference>